<keyword evidence="2" id="KW-1185">Reference proteome</keyword>
<evidence type="ECO:0000313" key="1">
    <source>
        <dbReference type="EMBL" id="MFD2188791.1"/>
    </source>
</evidence>
<sequence length="356" mass="41034">MSAFISCDEEEAEQELLKKELSDPGTRTSVVIRDNQLVFSSVEVFESMIENDQVTTSHLNSILNQNYNNFNSLYKKLNNEAENLYYNQTVYGFDNEEESPILNILNENEMVTIGDWVFKVDLTHQIVGVTWQGNQNVFDALSISDFNEDRIYWFGTEDDVLLLLEEGSEGTLNREQLEDRINKAIQRTQQITTKSYCSFNNRQDSSTNFLKDKKIIISTVQCGDSANDCIRYEADMKHVYQKAGIYFSLQSKIKYRSGGSPQCAYGTPGATKTTLSTVVSYYYERRRRFRRNEKKSGSLNDYQLHDNRSKVRSYRGTRSLKHYRLNTTFTYRRRDACVSICGPGPQVTVAMPQIAD</sequence>
<gene>
    <name evidence="1" type="ORF">ACFSJT_18460</name>
</gene>
<comment type="caution">
    <text evidence="1">The sequence shown here is derived from an EMBL/GenBank/DDBJ whole genome shotgun (WGS) entry which is preliminary data.</text>
</comment>
<proteinExistence type="predicted"/>
<dbReference type="RefSeq" id="WP_378321817.1">
    <property type="nucleotide sequence ID" value="NZ_JBHUHY010000031.1"/>
</dbReference>
<reference evidence="2" key="1">
    <citation type="journal article" date="2019" name="Int. J. Syst. Evol. Microbiol.">
        <title>The Global Catalogue of Microorganisms (GCM) 10K type strain sequencing project: providing services to taxonomists for standard genome sequencing and annotation.</title>
        <authorList>
            <consortium name="The Broad Institute Genomics Platform"/>
            <consortium name="The Broad Institute Genome Sequencing Center for Infectious Disease"/>
            <person name="Wu L."/>
            <person name="Ma J."/>
        </authorList>
    </citation>
    <scope>NUCLEOTIDE SEQUENCE [LARGE SCALE GENOMIC DNA]</scope>
    <source>
        <strain evidence="2">DT92</strain>
    </source>
</reference>
<dbReference type="Proteomes" id="UP001597344">
    <property type="component" value="Unassembled WGS sequence"/>
</dbReference>
<accession>A0ABW5B1E3</accession>
<name>A0ABW5B1E3_9FLAO</name>
<organism evidence="1 2">
    <name type="scientific">Aquimarina celericrescens</name>
    <dbReference type="NCBI Taxonomy" id="1964542"/>
    <lineage>
        <taxon>Bacteria</taxon>
        <taxon>Pseudomonadati</taxon>
        <taxon>Bacteroidota</taxon>
        <taxon>Flavobacteriia</taxon>
        <taxon>Flavobacteriales</taxon>
        <taxon>Flavobacteriaceae</taxon>
        <taxon>Aquimarina</taxon>
    </lineage>
</organism>
<protein>
    <submittedName>
        <fullName evidence="1">Uncharacterized protein</fullName>
    </submittedName>
</protein>
<evidence type="ECO:0000313" key="2">
    <source>
        <dbReference type="Proteomes" id="UP001597344"/>
    </source>
</evidence>
<dbReference type="EMBL" id="JBHUHY010000031">
    <property type="protein sequence ID" value="MFD2188791.1"/>
    <property type="molecule type" value="Genomic_DNA"/>
</dbReference>